<organism evidence="4 5">
    <name type="scientific">Cannabis sativa</name>
    <name type="common">Hemp</name>
    <name type="synonym">Marijuana</name>
    <dbReference type="NCBI Taxonomy" id="3483"/>
    <lineage>
        <taxon>Eukaryota</taxon>
        <taxon>Viridiplantae</taxon>
        <taxon>Streptophyta</taxon>
        <taxon>Embryophyta</taxon>
        <taxon>Tracheophyta</taxon>
        <taxon>Spermatophyta</taxon>
        <taxon>Magnoliopsida</taxon>
        <taxon>eudicotyledons</taxon>
        <taxon>Gunneridae</taxon>
        <taxon>Pentapetalae</taxon>
        <taxon>rosids</taxon>
        <taxon>fabids</taxon>
        <taxon>Rosales</taxon>
        <taxon>Cannabaceae</taxon>
        <taxon>Cannabis</taxon>
    </lineage>
</organism>
<dbReference type="InterPro" id="IPR016167">
    <property type="entry name" value="FAD-bd_PCMH_sub1"/>
</dbReference>
<dbReference type="Proteomes" id="UP000596661">
    <property type="component" value="Chromosome 1"/>
</dbReference>
<name>A0A803NN71_CANSA</name>
<evidence type="ECO:0000313" key="5">
    <source>
        <dbReference type="Proteomes" id="UP000596661"/>
    </source>
</evidence>
<dbReference type="GO" id="GO:0016491">
    <property type="term" value="F:oxidoreductase activity"/>
    <property type="evidence" value="ECO:0007669"/>
    <property type="project" value="UniProtKB-KW"/>
</dbReference>
<dbReference type="SUPFAM" id="SSF56176">
    <property type="entry name" value="FAD-binding/transporter-associated domain-like"/>
    <property type="match status" value="1"/>
</dbReference>
<dbReference type="Gramene" id="evm.model.01.2952">
    <property type="protein sequence ID" value="cds.evm.model.01.2952"/>
    <property type="gene ID" value="evm.TU.01.2952"/>
</dbReference>
<reference evidence="4" key="2">
    <citation type="submission" date="2021-03" db="UniProtKB">
        <authorList>
            <consortium name="EnsemblPlants"/>
        </authorList>
    </citation>
    <scope>IDENTIFICATION</scope>
</reference>
<reference evidence="4" key="1">
    <citation type="submission" date="2018-11" db="EMBL/GenBank/DDBJ databases">
        <authorList>
            <person name="Grassa J C."/>
        </authorList>
    </citation>
    <scope>NUCLEOTIDE SEQUENCE [LARGE SCALE GENOMIC DNA]</scope>
</reference>
<feature type="domain" description="FAD linked oxidase N-terminal" evidence="3">
    <location>
        <begin position="37"/>
        <end position="90"/>
    </location>
</feature>
<keyword evidence="2" id="KW-0560">Oxidoreductase</keyword>
<dbReference type="EnsemblPlants" id="evm.model.01.2952">
    <property type="protein sequence ID" value="cds.evm.model.01.2952"/>
    <property type="gene ID" value="evm.TU.01.2952"/>
</dbReference>
<dbReference type="PANTHER" id="PTHR13878">
    <property type="entry name" value="GULONOLACTONE OXIDASE"/>
    <property type="match status" value="1"/>
</dbReference>
<dbReference type="Gene3D" id="3.30.43.10">
    <property type="entry name" value="Uridine Diphospho-n-acetylenolpyruvylglucosamine Reductase, domain 2"/>
    <property type="match status" value="1"/>
</dbReference>
<dbReference type="AlphaFoldDB" id="A0A803NN71"/>
<accession>A0A803NN71</accession>
<dbReference type="InterPro" id="IPR050432">
    <property type="entry name" value="FAD-linked_Oxidoreductases_BP"/>
</dbReference>
<dbReference type="EMBL" id="UZAU01000083">
    <property type="status" value="NOT_ANNOTATED_CDS"/>
    <property type="molecule type" value="Genomic_DNA"/>
</dbReference>
<proteinExistence type="inferred from homology"/>
<evidence type="ECO:0000256" key="1">
    <source>
        <dbReference type="ARBA" id="ARBA00005466"/>
    </source>
</evidence>
<dbReference type="InterPro" id="IPR006094">
    <property type="entry name" value="Oxid_FAD_bind_N"/>
</dbReference>
<comment type="similarity">
    <text evidence="1">Belongs to the oxygen-dependent FAD-linked oxidoreductase family.</text>
</comment>
<evidence type="ECO:0000313" key="4">
    <source>
        <dbReference type="EnsemblPlants" id="cds.evm.model.01.2952"/>
    </source>
</evidence>
<dbReference type="Pfam" id="PF01565">
    <property type="entry name" value="FAD_binding_4"/>
    <property type="match status" value="1"/>
</dbReference>
<dbReference type="GO" id="GO:0050660">
    <property type="term" value="F:flavin adenine dinucleotide binding"/>
    <property type="evidence" value="ECO:0007669"/>
    <property type="project" value="InterPro"/>
</dbReference>
<protein>
    <recommendedName>
        <fullName evidence="3">FAD linked oxidase N-terminal domain-containing protein</fullName>
    </recommendedName>
</protein>
<evidence type="ECO:0000259" key="3">
    <source>
        <dbReference type="Pfam" id="PF01565"/>
    </source>
</evidence>
<evidence type="ECO:0000256" key="2">
    <source>
        <dbReference type="ARBA" id="ARBA00023002"/>
    </source>
</evidence>
<dbReference type="PANTHER" id="PTHR13878:SF102">
    <property type="entry name" value="CYTOKININ DEHYDROGENASE 5"/>
    <property type="match status" value="1"/>
</dbReference>
<dbReference type="InterPro" id="IPR036318">
    <property type="entry name" value="FAD-bd_PCMH-like_sf"/>
</dbReference>
<keyword evidence="5" id="KW-1185">Reference proteome</keyword>
<sequence length="130" mass="13891">MELTDVLRLAIDGQLSLDQADVEMASKDFGLMKRAKPLAVLHPASAEDVARVVRAAYRSSWGLTVSARGEGHSINGQAQTKNGIVIAMSRSSAETSSLCRRDVRGRLGWGAMDTGVNGYPNAWAGSQVMD</sequence>